<comment type="caution">
    <text evidence="2">The sequence shown here is derived from an EMBL/GenBank/DDBJ whole genome shotgun (WGS) entry which is preliminary data.</text>
</comment>
<sequence length="115" mass="13417">MQQRPHMHGGWPYTEDVKALMYMHPNLYVDIAVINWILPQQEFENYLKALIDAGFGNRLLFVTYQIVWPDTSDDAIESVNAAPFLTLKQKEDIFYNNAATFLGLSEEEIKKHKNR</sequence>
<dbReference type="Proteomes" id="UP000011910">
    <property type="component" value="Unassembled WGS sequence"/>
</dbReference>
<accession>M7NSA7</accession>
<dbReference type="AlphaFoldDB" id="M7NSA7"/>
<name>M7NSA7_9BACT</name>
<dbReference type="Gene3D" id="3.20.20.140">
    <property type="entry name" value="Metal-dependent hydrolases"/>
    <property type="match status" value="1"/>
</dbReference>
<protein>
    <submittedName>
        <fullName evidence="2">Putative metal-dependent hydrolase of the TIM-barrel fold protein</fullName>
    </submittedName>
</protein>
<proteinExistence type="predicted"/>
<feature type="domain" description="Amidohydrolase-related" evidence="1">
    <location>
        <begin position="7"/>
        <end position="104"/>
    </location>
</feature>
<dbReference type="OrthoDB" id="5450317at2"/>
<dbReference type="Pfam" id="PF04909">
    <property type="entry name" value="Amidohydro_2"/>
    <property type="match status" value="1"/>
</dbReference>
<evidence type="ECO:0000313" key="3">
    <source>
        <dbReference type="Proteomes" id="UP000011910"/>
    </source>
</evidence>
<dbReference type="STRING" id="1279009.ADICEAN_03529"/>
<gene>
    <name evidence="2" type="ORF">ADICEAN_03529</name>
</gene>
<evidence type="ECO:0000259" key="1">
    <source>
        <dbReference type="Pfam" id="PF04909"/>
    </source>
</evidence>
<dbReference type="EMBL" id="AODQ01000123">
    <property type="protein sequence ID" value="EMR01349.1"/>
    <property type="molecule type" value="Genomic_DNA"/>
</dbReference>
<dbReference type="eggNOG" id="COG2159">
    <property type="taxonomic scope" value="Bacteria"/>
</dbReference>
<dbReference type="InterPro" id="IPR032466">
    <property type="entry name" value="Metal_Hydrolase"/>
</dbReference>
<keyword evidence="3" id="KW-1185">Reference proteome</keyword>
<keyword evidence="2" id="KW-0378">Hydrolase</keyword>
<organism evidence="2 3">
    <name type="scientific">Cesiribacter andamanensis AMV16</name>
    <dbReference type="NCBI Taxonomy" id="1279009"/>
    <lineage>
        <taxon>Bacteria</taxon>
        <taxon>Pseudomonadati</taxon>
        <taxon>Bacteroidota</taxon>
        <taxon>Cytophagia</taxon>
        <taxon>Cytophagales</taxon>
        <taxon>Cesiribacteraceae</taxon>
        <taxon>Cesiribacter</taxon>
    </lineage>
</organism>
<dbReference type="InterPro" id="IPR006680">
    <property type="entry name" value="Amidohydro-rel"/>
</dbReference>
<dbReference type="SUPFAM" id="SSF51556">
    <property type="entry name" value="Metallo-dependent hydrolases"/>
    <property type="match status" value="1"/>
</dbReference>
<reference evidence="2 3" key="1">
    <citation type="journal article" date="2013" name="Genome Announc.">
        <title>Draft Genome Sequence of Cesiribacter andamanensis Strain AMV16T, Isolated from a Soil Sample from a Mud Volcano in the Andaman Islands, India.</title>
        <authorList>
            <person name="Shivaji S."/>
            <person name="Ara S."/>
            <person name="Begum Z."/>
            <person name="Srinivas T.N."/>
            <person name="Singh A."/>
            <person name="Kumar Pinnaka A."/>
        </authorList>
    </citation>
    <scope>NUCLEOTIDE SEQUENCE [LARGE SCALE GENOMIC DNA]</scope>
    <source>
        <strain evidence="2 3">AMV16</strain>
    </source>
</reference>
<evidence type="ECO:0000313" key="2">
    <source>
        <dbReference type="EMBL" id="EMR01349.1"/>
    </source>
</evidence>
<dbReference type="GO" id="GO:0016787">
    <property type="term" value="F:hydrolase activity"/>
    <property type="evidence" value="ECO:0007669"/>
    <property type="project" value="UniProtKB-KW"/>
</dbReference>
<dbReference type="RefSeq" id="WP_009196910.1">
    <property type="nucleotide sequence ID" value="NZ_AODQ01000123.1"/>
</dbReference>